<evidence type="ECO:0000256" key="1">
    <source>
        <dbReference type="ARBA" id="ARBA00022603"/>
    </source>
</evidence>
<keyword evidence="2" id="KW-0808">Transferase</keyword>
<dbReference type="GO" id="GO:0032981">
    <property type="term" value="P:mitochondrial respiratory chain complex I assembly"/>
    <property type="evidence" value="ECO:0007669"/>
    <property type="project" value="TreeGrafter"/>
</dbReference>
<dbReference type="InterPro" id="IPR013216">
    <property type="entry name" value="Methyltransf_11"/>
</dbReference>
<evidence type="ECO:0000256" key="3">
    <source>
        <dbReference type="ARBA" id="ARBA00040937"/>
    </source>
</evidence>
<organism evidence="7">
    <name type="scientific">Alona affinis</name>
    <dbReference type="NCBI Taxonomy" id="381656"/>
    <lineage>
        <taxon>Eukaryota</taxon>
        <taxon>Metazoa</taxon>
        <taxon>Ecdysozoa</taxon>
        <taxon>Arthropoda</taxon>
        <taxon>Crustacea</taxon>
        <taxon>Branchiopoda</taxon>
        <taxon>Diplostraca</taxon>
        <taxon>Cladocera</taxon>
        <taxon>Anomopoda</taxon>
        <taxon>Chydoridae</taxon>
        <taxon>Alona</taxon>
    </lineage>
</organism>
<sequence length="316" mass="35337">MSSGQGGTMNVFDRQAKKMQRNRTALAEDPHVFNYLKDEVGLRLSDRVYDINRKFKKVLDLGCGYGHVSKHLTKDALDELVMCDHSERVLEKATGPEDTEVACHRMVVDEESLPFETESFDLVISSLSLHWVNQLPSTFSQIMNCLRSDGAFVGAVFGGETLYELRGSLQLAELEREGGFAAHISPFTAIRDVGALLNGAGFTMLTIDTDEIRVGYPTMFELMQDLQGMGESNASWIRKLHLHRDTMFAAASVYKELYGNEDGSIPATFQIIYMIGWKPDPSQPKPLDRGTGEVSIKDLYRLDQIIQQAGKDDKKS</sequence>
<dbReference type="GO" id="GO:0005739">
    <property type="term" value="C:mitochondrion"/>
    <property type="evidence" value="ECO:0007669"/>
    <property type="project" value="TreeGrafter"/>
</dbReference>
<evidence type="ECO:0000256" key="4">
    <source>
        <dbReference type="ARBA" id="ARBA00041833"/>
    </source>
</evidence>
<gene>
    <name evidence="7" type="primary">EOG090X09JT</name>
</gene>
<dbReference type="PANTHER" id="PTHR13090">
    <property type="entry name" value="ARGININE-HYDROXYLASE NDUFAF5, MITOCHONDRIAL"/>
    <property type="match status" value="1"/>
</dbReference>
<dbReference type="Gene3D" id="3.40.50.150">
    <property type="entry name" value="Vaccinia Virus protein VP39"/>
    <property type="match status" value="1"/>
</dbReference>
<dbReference type="Pfam" id="PF08241">
    <property type="entry name" value="Methyltransf_11"/>
    <property type="match status" value="1"/>
</dbReference>
<dbReference type="GO" id="GO:0032259">
    <property type="term" value="P:methylation"/>
    <property type="evidence" value="ECO:0007669"/>
    <property type="project" value="UniProtKB-KW"/>
</dbReference>
<evidence type="ECO:0000256" key="2">
    <source>
        <dbReference type="ARBA" id="ARBA00022679"/>
    </source>
</evidence>
<evidence type="ECO:0000256" key="5">
    <source>
        <dbReference type="ARBA" id="ARBA00042549"/>
    </source>
</evidence>
<dbReference type="EMBL" id="OC978264">
    <property type="protein sequence ID" value="CAG4634919.1"/>
    <property type="molecule type" value="Genomic_DNA"/>
</dbReference>
<dbReference type="GO" id="GO:0008757">
    <property type="term" value="F:S-adenosylmethionine-dependent methyltransferase activity"/>
    <property type="evidence" value="ECO:0007669"/>
    <property type="project" value="InterPro"/>
</dbReference>
<dbReference type="InterPro" id="IPR029063">
    <property type="entry name" value="SAM-dependent_MTases_sf"/>
</dbReference>
<keyword evidence="1" id="KW-0489">Methyltransferase</keyword>
<dbReference type="PANTHER" id="PTHR13090:SF1">
    <property type="entry name" value="ARGININE-HYDROXYLASE NDUFAF5, MITOCHONDRIAL"/>
    <property type="match status" value="1"/>
</dbReference>
<feature type="domain" description="Methyltransferase type 11" evidence="6">
    <location>
        <begin position="59"/>
        <end position="153"/>
    </location>
</feature>
<reference evidence="7" key="1">
    <citation type="submission" date="2021-04" db="EMBL/GenBank/DDBJ databases">
        <authorList>
            <person name="Cornetti L."/>
        </authorList>
    </citation>
    <scope>NUCLEOTIDE SEQUENCE</scope>
</reference>
<dbReference type="SUPFAM" id="SSF53335">
    <property type="entry name" value="S-adenosyl-L-methionine-dependent methyltransferases"/>
    <property type="match status" value="1"/>
</dbReference>
<evidence type="ECO:0000313" key="7">
    <source>
        <dbReference type="EMBL" id="CAG4634919.1"/>
    </source>
</evidence>
<accession>A0A9N6ZEJ3</accession>
<evidence type="ECO:0000259" key="6">
    <source>
        <dbReference type="Pfam" id="PF08241"/>
    </source>
</evidence>
<dbReference type="CDD" id="cd02440">
    <property type="entry name" value="AdoMet_MTases"/>
    <property type="match status" value="1"/>
</dbReference>
<dbReference type="InterPro" id="IPR050602">
    <property type="entry name" value="Malonyl-ACP_OMT"/>
</dbReference>
<name>A0A9N6ZEJ3_9CRUS</name>
<dbReference type="AlphaFoldDB" id="A0A9N6ZEJ3"/>
<proteinExistence type="predicted"/>
<protein>
    <recommendedName>
        <fullName evidence="3">Arginine-hydroxylase NDUFAF5, mitochondrial</fullName>
    </recommendedName>
    <alternativeName>
        <fullName evidence="4">NADH dehydrogenase [ubiquinone] 1 alpha subcomplex assembly factor 5</fullName>
    </alternativeName>
    <alternativeName>
        <fullName evidence="5">Putative methyltransferase NDUFAF5</fullName>
    </alternativeName>
</protein>